<accession>W6RJ63</accession>
<protein>
    <submittedName>
        <fullName evidence="1">Uncharacterized protein</fullName>
    </submittedName>
</protein>
<evidence type="ECO:0000313" key="2">
    <source>
        <dbReference type="Proteomes" id="UP000019443"/>
    </source>
</evidence>
<reference evidence="1" key="1">
    <citation type="submission" date="2013-11" db="EMBL/GenBank/DDBJ databases">
        <title>Draft genome sequence of the broad-host-range Rhizobium sp. LPU83 strain, a member of the low-genetic diversity Oregon-like Rhizobium sp. group.</title>
        <authorList>
            <person name="Wibberg D."/>
            <person name="Puehler A."/>
            <person name="Schlueter A."/>
        </authorList>
    </citation>
    <scope>NUCLEOTIDE SEQUENCE [LARGE SCALE GENOMIC DNA]</scope>
    <source>
        <strain evidence="1">LPU83</strain>
        <plasmid evidence="1">pLPU83c</plasmid>
    </source>
</reference>
<dbReference type="AlphaFoldDB" id="W6RJ63"/>
<organism evidence="1 2">
    <name type="scientific">Rhizobium favelukesii</name>
    <dbReference type="NCBI Taxonomy" id="348824"/>
    <lineage>
        <taxon>Bacteria</taxon>
        <taxon>Pseudomonadati</taxon>
        <taxon>Pseudomonadota</taxon>
        <taxon>Alphaproteobacteria</taxon>
        <taxon>Hyphomicrobiales</taxon>
        <taxon>Rhizobiaceae</taxon>
        <taxon>Rhizobium/Agrobacterium group</taxon>
        <taxon>Rhizobium</taxon>
    </lineage>
</organism>
<dbReference type="EMBL" id="HG916854">
    <property type="protein sequence ID" value="CDM60899.1"/>
    <property type="molecule type" value="Genomic_DNA"/>
</dbReference>
<dbReference type="PATRIC" id="fig|348824.6.peg.5053"/>
<name>W6RJ63_9HYPH</name>
<dbReference type="Proteomes" id="UP000019443">
    <property type="component" value="Plasmid pLPU83c"/>
</dbReference>
<dbReference type="HOGENOM" id="CLU_3172491_0_0_5"/>
<evidence type="ECO:0000313" key="1">
    <source>
        <dbReference type="EMBL" id="CDM60899.1"/>
    </source>
</evidence>
<keyword evidence="2" id="KW-1185">Reference proteome</keyword>
<proteinExistence type="predicted"/>
<sequence>MLEECIAGTGIAQIIGWGSERLENRELIDFLPAWRGKHLRFCFIQRL</sequence>
<keyword evidence="1" id="KW-0614">Plasmid</keyword>
<dbReference type="KEGG" id="rhl:LPU83_pLPU83c_0337"/>
<gene>
    <name evidence="1" type="ORF">LPU83_pLPU83c_0337</name>
</gene>
<geneLocation type="plasmid" evidence="1 2">
    <name>pLPU83c</name>
</geneLocation>